<dbReference type="AlphaFoldDB" id="A0A3N2C4X7"/>
<keyword evidence="3" id="KW-1185">Reference proteome</keyword>
<sequence>MAGDTDPYTTLNKLLADFRFAMLTTVDLDGKLVAHPLTVQEREFDGDLWFIVGKDASAVQQLDVNPNAGVTLSSDSSWVSLAGTAELVDDHAKLEELWNSVVEAWFPDGPSDPRVGLLKFSADSAEYWDSPGGKIATAVAFVKSKVTGETYDGGDNAKLDL</sequence>
<feature type="domain" description="General stress protein FMN-binding split barrel" evidence="1">
    <location>
        <begin position="8"/>
        <end position="152"/>
    </location>
</feature>
<evidence type="ECO:0000259" key="1">
    <source>
        <dbReference type="Pfam" id="PF16242"/>
    </source>
</evidence>
<name>A0A3N2C4X7_9MICO</name>
<organism evidence="2 3">
    <name type="scientific">Plantibacter flavus</name>
    <dbReference type="NCBI Taxonomy" id="150123"/>
    <lineage>
        <taxon>Bacteria</taxon>
        <taxon>Bacillati</taxon>
        <taxon>Actinomycetota</taxon>
        <taxon>Actinomycetes</taxon>
        <taxon>Micrococcales</taxon>
        <taxon>Microbacteriaceae</taxon>
        <taxon>Plantibacter</taxon>
    </lineage>
</organism>
<proteinExistence type="predicted"/>
<dbReference type="SUPFAM" id="SSF50475">
    <property type="entry name" value="FMN-binding split barrel"/>
    <property type="match status" value="1"/>
</dbReference>
<dbReference type="InterPro" id="IPR012349">
    <property type="entry name" value="Split_barrel_FMN-bd"/>
</dbReference>
<dbReference type="PANTHER" id="PTHR34818">
    <property type="entry name" value="PROTEIN BLI-3"/>
    <property type="match status" value="1"/>
</dbReference>
<evidence type="ECO:0000313" key="2">
    <source>
        <dbReference type="EMBL" id="ROR82577.1"/>
    </source>
</evidence>
<reference evidence="2 3" key="1">
    <citation type="submission" date="2018-11" db="EMBL/GenBank/DDBJ databases">
        <title>Sequencing the genomes of 1000 actinobacteria strains.</title>
        <authorList>
            <person name="Klenk H.-P."/>
        </authorList>
    </citation>
    <scope>NUCLEOTIDE SEQUENCE [LARGE SCALE GENOMIC DNA]</scope>
    <source>
        <strain evidence="2 3">DSM 14012</strain>
    </source>
</reference>
<protein>
    <submittedName>
        <fullName evidence="2">General stress protein 26</fullName>
    </submittedName>
</protein>
<dbReference type="RefSeq" id="WP_085512309.1">
    <property type="nucleotide sequence ID" value="NZ_FXAP01000004.1"/>
</dbReference>
<dbReference type="InterPro" id="IPR052917">
    <property type="entry name" value="Stress-Dev_Protein"/>
</dbReference>
<comment type="caution">
    <text evidence="2">The sequence shown here is derived from an EMBL/GenBank/DDBJ whole genome shotgun (WGS) entry which is preliminary data.</text>
</comment>
<dbReference type="EMBL" id="RKHL01000001">
    <property type="protein sequence ID" value="ROR82577.1"/>
    <property type="molecule type" value="Genomic_DNA"/>
</dbReference>
<evidence type="ECO:0000313" key="3">
    <source>
        <dbReference type="Proteomes" id="UP000266915"/>
    </source>
</evidence>
<dbReference type="InterPro" id="IPR038725">
    <property type="entry name" value="YdaG_split_barrel_FMN-bd"/>
</dbReference>
<dbReference type="Gene3D" id="2.30.110.10">
    <property type="entry name" value="Electron Transport, Fmn-binding Protein, Chain A"/>
    <property type="match status" value="1"/>
</dbReference>
<accession>A0A3N2C4X7</accession>
<dbReference type="Proteomes" id="UP000266915">
    <property type="component" value="Unassembled WGS sequence"/>
</dbReference>
<dbReference type="PANTHER" id="PTHR34818:SF1">
    <property type="entry name" value="PROTEIN BLI-3"/>
    <property type="match status" value="1"/>
</dbReference>
<gene>
    <name evidence="2" type="ORF">EDD42_2668</name>
</gene>
<dbReference type="Pfam" id="PF16242">
    <property type="entry name" value="Pyrid_ox_like"/>
    <property type="match status" value="1"/>
</dbReference>